<dbReference type="EMBL" id="JAYWTM010000064">
    <property type="protein sequence ID" value="MEC5345326.1"/>
    <property type="molecule type" value="Genomic_DNA"/>
</dbReference>
<keyword evidence="2" id="KW-1185">Reference proteome</keyword>
<organism evidence="1 2">
    <name type="scientific">Brenneria populi</name>
    <dbReference type="NCBI Taxonomy" id="1505588"/>
    <lineage>
        <taxon>Bacteria</taxon>
        <taxon>Pseudomonadati</taxon>
        <taxon>Pseudomonadota</taxon>
        <taxon>Gammaproteobacteria</taxon>
        <taxon>Enterobacterales</taxon>
        <taxon>Pectobacteriaceae</taxon>
        <taxon>Brenneria</taxon>
    </lineage>
</organism>
<protein>
    <submittedName>
        <fullName evidence="1">Type VI secretion system tip protein VgrG</fullName>
    </submittedName>
</protein>
<comment type="caution">
    <text evidence="1">The sequence shown here is derived from an EMBL/GenBank/DDBJ whole genome shotgun (WGS) entry which is preliminary data.</text>
</comment>
<accession>A0ABU6JYL9</accession>
<sequence length="119" mass="13440">NILLKSANAQKMGASSLTIPPPNMPLAEGYSEHFIIKDQETGEPLAGVPYTIAYRQQQITGITDNQGKTTAVYSLQPEQLTLQPHIERFNRQFLQASYWDDDRALSIDFSRTDKEDEPK</sequence>
<proteinExistence type="predicted"/>
<evidence type="ECO:0000313" key="1">
    <source>
        <dbReference type="EMBL" id="MEC5345326.1"/>
    </source>
</evidence>
<feature type="non-terminal residue" evidence="1">
    <location>
        <position position="1"/>
    </location>
</feature>
<dbReference type="Proteomes" id="UP001309705">
    <property type="component" value="Unassembled WGS sequence"/>
</dbReference>
<evidence type="ECO:0000313" key="2">
    <source>
        <dbReference type="Proteomes" id="UP001309705"/>
    </source>
</evidence>
<reference evidence="1 2" key="1">
    <citation type="journal article" date="2017" name="Int. J. Syst. Evol. Microbiol.">
        <title>Brenneria populi subsp. brevivirga subsp. nov. isolated from symptomatic bark of Populus x euramericana canker, and description of Brenneria populi subsp. populi subsp. nov.</title>
        <authorList>
            <person name="Zheng M.H."/>
            <person name="Piao C.G."/>
            <person name="Xue H."/>
            <person name="Guo M.W."/>
            <person name="Li Y."/>
        </authorList>
    </citation>
    <scope>NUCLEOTIDE SEQUENCE [LARGE SCALE GENOMIC DNA]</scope>
    <source>
        <strain evidence="1 2">D9-5</strain>
    </source>
</reference>
<gene>
    <name evidence="1" type="ORF">VSX58_22390</name>
</gene>
<name>A0ABU6JYL9_9GAMM</name>